<evidence type="ECO:0000313" key="2">
    <source>
        <dbReference type="Proteomes" id="UP001732700"/>
    </source>
</evidence>
<reference evidence="1" key="2">
    <citation type="submission" date="2025-09" db="UniProtKB">
        <authorList>
            <consortium name="EnsemblPlants"/>
        </authorList>
    </citation>
    <scope>IDENTIFICATION</scope>
</reference>
<protein>
    <submittedName>
        <fullName evidence="1">Uncharacterized protein</fullName>
    </submittedName>
</protein>
<proteinExistence type="predicted"/>
<name>A0ACD5W7Z4_AVESA</name>
<keyword evidence="2" id="KW-1185">Reference proteome</keyword>
<organism evidence="1 2">
    <name type="scientific">Avena sativa</name>
    <name type="common">Oat</name>
    <dbReference type="NCBI Taxonomy" id="4498"/>
    <lineage>
        <taxon>Eukaryota</taxon>
        <taxon>Viridiplantae</taxon>
        <taxon>Streptophyta</taxon>
        <taxon>Embryophyta</taxon>
        <taxon>Tracheophyta</taxon>
        <taxon>Spermatophyta</taxon>
        <taxon>Magnoliopsida</taxon>
        <taxon>Liliopsida</taxon>
        <taxon>Poales</taxon>
        <taxon>Poaceae</taxon>
        <taxon>BOP clade</taxon>
        <taxon>Pooideae</taxon>
        <taxon>Poodae</taxon>
        <taxon>Poeae</taxon>
        <taxon>Poeae Chloroplast Group 1 (Aveneae type)</taxon>
        <taxon>Aveninae</taxon>
        <taxon>Avena</taxon>
    </lineage>
</organism>
<reference evidence="1" key="1">
    <citation type="submission" date="2021-05" db="EMBL/GenBank/DDBJ databases">
        <authorList>
            <person name="Scholz U."/>
            <person name="Mascher M."/>
            <person name="Fiebig A."/>
        </authorList>
    </citation>
    <scope>NUCLEOTIDE SEQUENCE [LARGE SCALE GENOMIC DNA]</scope>
</reference>
<sequence length="1149" mass="130749">MLASAVIKVVIGQIASAIGGEIKLHKNMKKDLQNMKMTLESVEAVLSDAERRSVTDKSALLWLERLNNAMYDISDMLDDFEADTDLLSATVNKIKMPRKMKKMQKRLQKITDDSNNYRVLPETRSEEKQVPDIRKTSGYVEEAEIIGRTDEKLEIMARISGSTTQGTTIVPICGIGGIGKTTLARLVFNDSDFKEYSKVWVYVSQKFDKEKIGNIIISQLSPESPTYDDFHRIHTRLQDLFTAKKILIILDDLWENNHSHLQELKAMLKQGEGSKVLVVVTTREKSIAQEIGTIEPFELPPLSDQMCWDILKVKSNFETRHDKERLEPIGKEIANKCGGVALAAQSLGHMLKSKTYDVWDSIRSNHIWNLPVSKETSSTHEVLASLLLSYNFMPPHLKLCFAYCAIFPKGYKMISDDLIHQWIALGFMEPSSTFSTWQLGQSYITKLLEMSFLQDSMSFFGYFERRHDATRFIMHDLVHDLARSVMANEYNLEGPNCRYAWLTVCSKPLKSSTNSPAKIRSLHFADKVSNSDAFSPAKHVRVLDLLRIHDLTVSIGELKQLRYLSFSGSQAQINPRCIGMLSKLNYLRISSGGLRVLPESIGEMKGLMHLDLSGCRNLKELPLSFAKIRELVHLDLSGCHGVSGIPKALGGLTKLQHLNLSECENLRGLLDTIVNLIELRYLNLSDCFQHIFDSSRDQTERFIDRICTLPNMKHLDLSYIDYPLIIPDSASHLTKLVLAGCNQIIRLPECVDNIYFDYFGAPFRDFSVYAGDTDTGSNINLLKHASGAKLKISQLENVKSPEEARSIKLGEKQTILELELLWTKGANRFVDDMELLTELVPPTTLQRFEIWGYCRVGFPDWLMSISIHLPNLVNMTIRDLPNCKSVPPLGQLPNLRCLDLYSMKSLEEWDTSYLSGEDSVNHLEQVQIYNCPKLRIKPHLPRAASWYIKKSDDVLVPHRESVSHIDKLTAGHTDVPLHQWGFLHHLLSLRHLCIDDCSDLTISQEISGALHSLKSLEINRCGHVKLEELLFGELTSLQELTIWDHRKLKELPNNMRQLSKLQSLALYECPSLRQLPQWLGELASLKKLEMRSCGAIKTLPESIQELTNLQELKIIDCNPELKKWCNVEENRRKLAHIKEKDIAIHWSLL</sequence>
<dbReference type="EnsemblPlants" id="AVESA.00010b.r2.4AG0596960.3">
    <property type="protein sequence ID" value="AVESA.00010b.r2.4AG0596960.3.CDS"/>
    <property type="gene ID" value="AVESA.00010b.r2.4AG0596960"/>
</dbReference>
<dbReference type="Proteomes" id="UP001732700">
    <property type="component" value="Chromosome 4A"/>
</dbReference>
<accession>A0ACD5W7Z4</accession>
<evidence type="ECO:0000313" key="1">
    <source>
        <dbReference type="EnsemblPlants" id="AVESA.00010b.r2.4AG0596960.3.CDS"/>
    </source>
</evidence>